<feature type="region of interest" description="Disordered" evidence="1">
    <location>
        <begin position="1"/>
        <end position="70"/>
    </location>
</feature>
<keyword evidence="3" id="KW-0675">Receptor</keyword>
<feature type="compositionally biased region" description="Polar residues" evidence="1">
    <location>
        <begin position="275"/>
        <end position="296"/>
    </location>
</feature>
<organism evidence="2 3">
    <name type="scientific">Vicugna pacos</name>
    <name type="common">Alpaca</name>
    <name type="synonym">Lama pacos</name>
    <dbReference type="NCBI Taxonomy" id="30538"/>
    <lineage>
        <taxon>Eukaryota</taxon>
        <taxon>Metazoa</taxon>
        <taxon>Chordata</taxon>
        <taxon>Craniata</taxon>
        <taxon>Vertebrata</taxon>
        <taxon>Euteleostomi</taxon>
        <taxon>Mammalia</taxon>
        <taxon>Eutheria</taxon>
        <taxon>Laurasiatheria</taxon>
        <taxon>Artiodactyla</taxon>
        <taxon>Tylopoda</taxon>
        <taxon>Camelidae</taxon>
        <taxon>Vicugna</taxon>
    </lineage>
</organism>
<name>A0ABM5C6C3_VICPA</name>
<accession>A0ABM5C6C3</accession>
<proteinExistence type="predicted"/>
<dbReference type="Proteomes" id="UP001652581">
    <property type="component" value="Chromosome 22"/>
</dbReference>
<feature type="region of interest" description="Disordered" evidence="1">
    <location>
        <begin position="182"/>
        <end position="481"/>
    </location>
</feature>
<gene>
    <name evidence="3" type="primary">REEP6</name>
</gene>
<evidence type="ECO:0000313" key="2">
    <source>
        <dbReference type="Proteomes" id="UP001652581"/>
    </source>
</evidence>
<keyword evidence="2" id="KW-1185">Reference proteome</keyword>
<sequence length="515" mass="54546">MRRGRRGRPHLLCPPCSPIGQSGGQEVETGQGAETSSGAERCGLRKAARARPSPCAGRRSNSGCQPRAHRCHGRPATALRALSGTEELGHRSARGARSQDRCRQAVLGRGSRHSAKPVSSFRLRGISAVQSHRLCVPRICFNQSYREPKQRGRHCVAHLLGGVRPVRTGRVLQRPTPVLVPFLLRGQAPRGRGQHRERPQRAGPGRGGRNNSGRPSKRDSTSESQVKSLSSPGKDLPASKLEDTSHPKSSVASSTESPAESSTSPLSPSKAAARTSASLSQSQPYFPATGSASGSQLPRKVQGGLRSRANFSGQPQAPSQIQTPRQPQASSQTQTPGQPRASGQTQTPGQPRASGQTQTPGQPRASGQTQTPGQPRASGQTQNRGQQRAQLSTTSSGPSQMAHRSSGSRQHPSTSFSQGVPLVQFPGGTPIPTQPPSKTPDGPGASVPKACKPSRQPLALHTSSSSVPELPASCQSESSLEYSSESTTEASCSWPNHTPGLHYLQHCWRLKHLAC</sequence>
<feature type="compositionally biased region" description="Polar residues" evidence="1">
    <location>
        <begin position="222"/>
        <end position="231"/>
    </location>
</feature>
<dbReference type="RefSeq" id="XP_072804200.1">
    <property type="nucleotide sequence ID" value="XM_072948099.1"/>
</dbReference>
<feature type="compositionally biased region" description="Low complexity" evidence="1">
    <location>
        <begin position="472"/>
        <end position="481"/>
    </location>
</feature>
<feature type="compositionally biased region" description="Polar residues" evidence="1">
    <location>
        <begin position="309"/>
        <end position="418"/>
    </location>
</feature>
<evidence type="ECO:0000313" key="3">
    <source>
        <dbReference type="RefSeq" id="XP_072804200.1"/>
    </source>
</evidence>
<protein>
    <submittedName>
        <fullName evidence="3">Receptor expression-enhancing protein 6 isoform X1</fullName>
    </submittedName>
</protein>
<dbReference type="GeneID" id="102525197"/>
<evidence type="ECO:0000256" key="1">
    <source>
        <dbReference type="SAM" id="MobiDB-lite"/>
    </source>
</evidence>
<reference evidence="3" key="1">
    <citation type="submission" date="2025-08" db="UniProtKB">
        <authorList>
            <consortium name="RefSeq"/>
        </authorList>
    </citation>
    <scope>IDENTIFICATION</scope>
</reference>
<feature type="compositionally biased region" description="Low complexity" evidence="1">
    <location>
        <begin position="247"/>
        <end position="273"/>
    </location>
</feature>